<dbReference type="OrthoDB" id="9804559at2"/>
<proteinExistence type="inferred from homology"/>
<accession>A0A2Z6AXD4</accession>
<dbReference type="InterPro" id="IPR012836">
    <property type="entry name" value="FlgF"/>
</dbReference>
<dbReference type="EMBL" id="AP017378">
    <property type="protein sequence ID" value="BBD07914.1"/>
    <property type="molecule type" value="Genomic_DNA"/>
</dbReference>
<evidence type="ECO:0000313" key="9">
    <source>
        <dbReference type="Proteomes" id="UP000269883"/>
    </source>
</evidence>
<dbReference type="AlphaFoldDB" id="A0A2Z6AXD4"/>
<evidence type="ECO:0000256" key="1">
    <source>
        <dbReference type="ARBA" id="ARBA00004117"/>
    </source>
</evidence>
<sequence length="260" mass="28594">MQQSMYTAMFGAMTQEHRLNIIANNLANVNTTGYKRDRQAFKDVFEHYAHDDIREPMMHLRSKPLFPAPDYYAKPRIAVSKIEFTQGSLKQTNNELDVAVSGDGFFKVRSGDGKDYYTRNGAFSMTAEGQLVDGVGNAVLGEGGPIELPPNTRISIDGLGNISADGDVIDTLQFVDIVDLEGLQKFGNSYYEPVAEGSAVERPVENGTIAQGYLEAPNVEVVTEMVNMIETQRAFEAYQKVISTTGETDTKAIMKVGSNQ</sequence>
<organism evidence="8 9">
    <name type="scientific">Desulfovibrio ferrophilus</name>
    <dbReference type="NCBI Taxonomy" id="241368"/>
    <lineage>
        <taxon>Bacteria</taxon>
        <taxon>Pseudomonadati</taxon>
        <taxon>Thermodesulfobacteriota</taxon>
        <taxon>Desulfovibrionia</taxon>
        <taxon>Desulfovibrionales</taxon>
        <taxon>Desulfovibrionaceae</taxon>
        <taxon>Desulfovibrio</taxon>
    </lineage>
</organism>
<dbReference type="Pfam" id="PF00460">
    <property type="entry name" value="Flg_bb_rod"/>
    <property type="match status" value="1"/>
</dbReference>
<comment type="subcellular location">
    <subcellularLocation>
        <location evidence="1 4">Bacterial flagellum basal body</location>
    </subcellularLocation>
</comment>
<dbReference type="InterPro" id="IPR020013">
    <property type="entry name" value="Flagellar_FlgE/F/G"/>
</dbReference>
<dbReference type="InterPro" id="IPR001444">
    <property type="entry name" value="Flag_bb_rod_N"/>
</dbReference>
<dbReference type="KEGG" id="dfl:DFE_1188"/>
<dbReference type="PANTHER" id="PTHR30435:SF19">
    <property type="entry name" value="FLAGELLAR BASAL-BODY ROD PROTEIN FLGG"/>
    <property type="match status" value="1"/>
</dbReference>
<dbReference type="SUPFAM" id="SSF117143">
    <property type="entry name" value="Flagellar hook protein flgE"/>
    <property type="match status" value="1"/>
</dbReference>
<dbReference type="PANTHER" id="PTHR30435">
    <property type="entry name" value="FLAGELLAR PROTEIN"/>
    <property type="match status" value="1"/>
</dbReference>
<gene>
    <name evidence="8" type="ORF">DFE_1188</name>
</gene>
<dbReference type="GO" id="GO:0030694">
    <property type="term" value="C:bacterial-type flagellum basal body, rod"/>
    <property type="evidence" value="ECO:0007669"/>
    <property type="project" value="InterPro"/>
</dbReference>
<dbReference type="Proteomes" id="UP000269883">
    <property type="component" value="Chromosome"/>
</dbReference>
<dbReference type="InterPro" id="IPR019776">
    <property type="entry name" value="Flagellar_basal_body_rod_CS"/>
</dbReference>
<evidence type="ECO:0000256" key="2">
    <source>
        <dbReference type="ARBA" id="ARBA00009677"/>
    </source>
</evidence>
<dbReference type="GO" id="GO:0071978">
    <property type="term" value="P:bacterial-type flagellum-dependent swarming motility"/>
    <property type="evidence" value="ECO:0007669"/>
    <property type="project" value="TreeGrafter"/>
</dbReference>
<dbReference type="RefSeq" id="WP_126377576.1">
    <property type="nucleotide sequence ID" value="NZ_AP017378.1"/>
</dbReference>
<evidence type="ECO:0000259" key="7">
    <source>
        <dbReference type="Pfam" id="PF22692"/>
    </source>
</evidence>
<evidence type="ECO:0000256" key="3">
    <source>
        <dbReference type="ARBA" id="ARBA00023143"/>
    </source>
</evidence>
<dbReference type="Pfam" id="PF22692">
    <property type="entry name" value="LlgE_F_G_D1"/>
    <property type="match status" value="1"/>
</dbReference>
<dbReference type="Pfam" id="PF06429">
    <property type="entry name" value="Flg_bbr_C"/>
    <property type="match status" value="1"/>
</dbReference>
<comment type="similarity">
    <text evidence="2 4">Belongs to the flagella basal body rod proteins family.</text>
</comment>
<reference evidence="8 9" key="1">
    <citation type="journal article" date="2018" name="Sci. Adv.">
        <title>Multi-heme cytochromes provide a pathway for survival in energy-limited environments.</title>
        <authorList>
            <person name="Deng X."/>
            <person name="Dohmae N."/>
            <person name="Nealson K.H."/>
            <person name="Hashimoto K."/>
            <person name="Okamoto A."/>
        </authorList>
    </citation>
    <scope>NUCLEOTIDE SEQUENCE [LARGE SCALE GENOMIC DNA]</scope>
    <source>
        <strain evidence="8 9">IS5</strain>
    </source>
</reference>
<evidence type="ECO:0000259" key="5">
    <source>
        <dbReference type="Pfam" id="PF00460"/>
    </source>
</evidence>
<feature type="domain" description="Flagellar basal-body/hook protein C-terminal" evidence="6">
    <location>
        <begin position="210"/>
        <end position="252"/>
    </location>
</feature>
<evidence type="ECO:0000259" key="6">
    <source>
        <dbReference type="Pfam" id="PF06429"/>
    </source>
</evidence>
<feature type="domain" description="Flagellar basal body rod protein N-terminal" evidence="5">
    <location>
        <begin position="5"/>
        <end position="35"/>
    </location>
</feature>
<evidence type="ECO:0000256" key="4">
    <source>
        <dbReference type="RuleBase" id="RU362116"/>
    </source>
</evidence>
<dbReference type="InterPro" id="IPR037925">
    <property type="entry name" value="FlgE/F/G-like"/>
</dbReference>
<keyword evidence="9" id="KW-1185">Reference proteome</keyword>
<dbReference type="NCBIfam" id="TIGR02490">
    <property type="entry name" value="flgF"/>
    <property type="match status" value="1"/>
</dbReference>
<evidence type="ECO:0000313" key="8">
    <source>
        <dbReference type="EMBL" id="BBD07914.1"/>
    </source>
</evidence>
<name>A0A2Z6AXD4_9BACT</name>
<dbReference type="NCBIfam" id="TIGR03506">
    <property type="entry name" value="FlgEFG_subfam"/>
    <property type="match status" value="1"/>
</dbReference>
<dbReference type="PROSITE" id="PS00588">
    <property type="entry name" value="FLAGELLA_BB_ROD"/>
    <property type="match status" value="1"/>
</dbReference>
<dbReference type="InterPro" id="IPR010930">
    <property type="entry name" value="Flg_bb/hook_C_dom"/>
</dbReference>
<protein>
    <submittedName>
        <fullName evidence="8">Uncharacterized protein</fullName>
    </submittedName>
</protein>
<keyword evidence="3 4" id="KW-0975">Bacterial flagellum</keyword>
<feature type="domain" description="Flagellar hook protein FlgE/F/G-like D1" evidence="7">
    <location>
        <begin position="99"/>
        <end position="164"/>
    </location>
</feature>
<dbReference type="InterPro" id="IPR053967">
    <property type="entry name" value="LlgE_F_G-like_D1"/>
</dbReference>